<organism evidence="3">
    <name type="scientific">Athelia psychrophila</name>
    <dbReference type="NCBI Taxonomy" id="1759441"/>
    <lineage>
        <taxon>Eukaryota</taxon>
        <taxon>Fungi</taxon>
        <taxon>Dikarya</taxon>
        <taxon>Basidiomycota</taxon>
        <taxon>Agaricomycotina</taxon>
        <taxon>Agaricomycetes</taxon>
        <taxon>Agaricomycetidae</taxon>
        <taxon>Atheliales</taxon>
        <taxon>Atheliaceae</taxon>
        <taxon>Athelia</taxon>
    </lineage>
</organism>
<dbReference type="PANTHER" id="PTHR10695">
    <property type="entry name" value="DEPHOSPHO-COA KINASE-RELATED"/>
    <property type="match status" value="1"/>
</dbReference>
<dbReference type="NCBIfam" id="TIGR00125">
    <property type="entry name" value="cyt_tran_rel"/>
    <property type="match status" value="1"/>
</dbReference>
<evidence type="ECO:0000259" key="2">
    <source>
        <dbReference type="Pfam" id="PF01467"/>
    </source>
</evidence>
<keyword evidence="3" id="KW-0808">Transferase</keyword>
<dbReference type="GO" id="GO:0015937">
    <property type="term" value="P:coenzyme A biosynthetic process"/>
    <property type="evidence" value="ECO:0007669"/>
    <property type="project" value="TreeGrafter"/>
</dbReference>
<protein>
    <submittedName>
        <fullName evidence="3">Nucleotidylyl transferase</fullName>
    </submittedName>
</protein>
<dbReference type="InterPro" id="IPR014729">
    <property type="entry name" value="Rossmann-like_a/b/a_fold"/>
</dbReference>
<gene>
    <name evidence="3" type="ORF">FIBSPDRAFT_953963</name>
</gene>
<proteinExistence type="predicted"/>
<dbReference type="PANTHER" id="PTHR10695:SF46">
    <property type="entry name" value="BIFUNCTIONAL COENZYME A SYNTHASE-RELATED"/>
    <property type="match status" value="1"/>
</dbReference>
<dbReference type="InterPro" id="IPR004821">
    <property type="entry name" value="Cyt_trans-like"/>
</dbReference>
<feature type="region of interest" description="Disordered" evidence="1">
    <location>
        <begin position="128"/>
        <end position="150"/>
    </location>
</feature>
<dbReference type="Pfam" id="PF01467">
    <property type="entry name" value="CTP_transf_like"/>
    <property type="match status" value="1"/>
</dbReference>
<dbReference type="AlphaFoldDB" id="A0A166JUX2"/>
<dbReference type="EMBL" id="KV417549">
    <property type="protein sequence ID" value="KZP21237.1"/>
    <property type="molecule type" value="Genomic_DNA"/>
</dbReference>
<dbReference type="SUPFAM" id="SSF52374">
    <property type="entry name" value="Nucleotidylyl transferase"/>
    <property type="match status" value="1"/>
</dbReference>
<dbReference type="GO" id="GO:0004140">
    <property type="term" value="F:dephospho-CoA kinase activity"/>
    <property type="evidence" value="ECO:0007669"/>
    <property type="project" value="TreeGrafter"/>
</dbReference>
<evidence type="ECO:0000313" key="3">
    <source>
        <dbReference type="EMBL" id="KZP21237.1"/>
    </source>
</evidence>
<reference evidence="3" key="1">
    <citation type="journal article" date="2016" name="Mol. Biol. Evol.">
        <title>Comparative Genomics of Early-Diverging Mushroom-Forming Fungi Provides Insights into the Origins of Lignocellulose Decay Capabilities.</title>
        <authorList>
            <person name="Nagy L.G."/>
            <person name="Riley R."/>
            <person name="Tritt A."/>
            <person name="Adam C."/>
            <person name="Daum C."/>
            <person name="Floudas D."/>
            <person name="Sun H."/>
            <person name="Yadav J.S."/>
            <person name="Pangilinan J."/>
            <person name="Larsson K.H."/>
            <person name="Matsuura K."/>
            <person name="Barry K."/>
            <person name="Labutti K."/>
            <person name="Kuo R."/>
            <person name="Ohm R.A."/>
            <person name="Bhattacharya S.S."/>
            <person name="Shirouzu T."/>
            <person name="Yoshinaga Y."/>
            <person name="Martin F.M."/>
            <person name="Grigoriev I.V."/>
            <person name="Hibbett D.S."/>
        </authorList>
    </citation>
    <scope>NUCLEOTIDE SEQUENCE [LARGE SCALE GENOMIC DNA]</scope>
    <source>
        <strain evidence="3">CBS 109695</strain>
    </source>
</reference>
<name>A0A166JUX2_9AGAM</name>
<dbReference type="STRING" id="436010.A0A166JUX2"/>
<dbReference type="Gene3D" id="3.40.50.620">
    <property type="entry name" value="HUPs"/>
    <property type="match status" value="1"/>
</dbReference>
<evidence type="ECO:0000256" key="1">
    <source>
        <dbReference type="SAM" id="MobiDB-lite"/>
    </source>
</evidence>
<accession>A0A166JUX2</accession>
<feature type="domain" description="Cytidyltransferase-like" evidence="2">
    <location>
        <begin position="156"/>
        <end position="313"/>
    </location>
</feature>
<sequence length="321" mass="35342">MSSSPPRRSVVVATLDDNSITNQLAESITKAVRETIDQVTIFIVSERFAPTASRKPSWSEVQDLLTSLYILASKEAQSLDKVLLDINVVLKSRKEPYIVDLPEEAKWDYVQTTDALSPEHFDPIGIETKVSAGDEPHPQPPSTPSHGAARSHPVVVLGGTFDHLHAGHKLFLSMAAWIASDKLIVGVTSDKLLVNKKHKEVLENIETRKSKVAAFIWHFRPDLEQEIVEIEDVYGPTGTDPNIQALVVTPEPSTLSGADMIDALREEKGLPKLQRYIIDVIPIADSTAPAGSEDAEAALKRKIEGKMSSTYIRGWIAKNRT</sequence>
<dbReference type="OrthoDB" id="330671at2759"/>